<organism evidence="3 4">
    <name type="scientific">Tegillarca granosa</name>
    <name type="common">Malaysian cockle</name>
    <name type="synonym">Anadara granosa</name>
    <dbReference type="NCBI Taxonomy" id="220873"/>
    <lineage>
        <taxon>Eukaryota</taxon>
        <taxon>Metazoa</taxon>
        <taxon>Spiralia</taxon>
        <taxon>Lophotrochozoa</taxon>
        <taxon>Mollusca</taxon>
        <taxon>Bivalvia</taxon>
        <taxon>Autobranchia</taxon>
        <taxon>Pteriomorphia</taxon>
        <taxon>Arcoida</taxon>
        <taxon>Arcoidea</taxon>
        <taxon>Arcidae</taxon>
        <taxon>Tegillarca</taxon>
    </lineage>
</organism>
<dbReference type="Proteomes" id="UP001217089">
    <property type="component" value="Unassembled WGS sequence"/>
</dbReference>
<name>A0ABQ9FUS5_TEGGR</name>
<dbReference type="Gene3D" id="3.80.10.10">
    <property type="entry name" value="Ribonuclease Inhibitor"/>
    <property type="match status" value="1"/>
</dbReference>
<evidence type="ECO:0000256" key="2">
    <source>
        <dbReference type="ARBA" id="ARBA00022737"/>
    </source>
</evidence>
<keyword evidence="2" id="KW-0677">Repeat</keyword>
<dbReference type="EMBL" id="JARBDR010000141">
    <property type="protein sequence ID" value="KAJ8320991.1"/>
    <property type="molecule type" value="Genomic_DNA"/>
</dbReference>
<dbReference type="InterPro" id="IPR001611">
    <property type="entry name" value="Leu-rich_rpt"/>
</dbReference>
<protein>
    <submittedName>
        <fullName evidence="3">Uncharacterized protein</fullName>
    </submittedName>
</protein>
<feature type="non-terminal residue" evidence="3">
    <location>
        <position position="186"/>
    </location>
</feature>
<comment type="caution">
    <text evidence="3">The sequence shown here is derived from an EMBL/GenBank/DDBJ whole genome shotgun (WGS) entry which is preliminary data.</text>
</comment>
<evidence type="ECO:0000256" key="1">
    <source>
        <dbReference type="ARBA" id="ARBA00022614"/>
    </source>
</evidence>
<keyword evidence="4" id="KW-1185">Reference proteome</keyword>
<keyword evidence="1" id="KW-0433">Leucine-rich repeat</keyword>
<dbReference type="SUPFAM" id="SSF52058">
    <property type="entry name" value="L domain-like"/>
    <property type="match status" value="1"/>
</dbReference>
<reference evidence="3 4" key="1">
    <citation type="submission" date="2022-12" db="EMBL/GenBank/DDBJ databases">
        <title>Chromosome-level genome of Tegillarca granosa.</title>
        <authorList>
            <person name="Kim J."/>
        </authorList>
    </citation>
    <scope>NUCLEOTIDE SEQUENCE [LARGE SCALE GENOMIC DNA]</scope>
    <source>
        <strain evidence="3">Teg-2019</strain>
        <tissue evidence="3">Adductor muscle</tissue>
    </source>
</reference>
<dbReference type="PANTHER" id="PTHR18849">
    <property type="entry name" value="LEUCINE RICH REPEAT PROTEIN"/>
    <property type="match status" value="1"/>
</dbReference>
<dbReference type="PANTHER" id="PTHR18849:SF4">
    <property type="entry name" value="GENE 29133-RELATED"/>
    <property type="match status" value="1"/>
</dbReference>
<dbReference type="Pfam" id="PF13855">
    <property type="entry name" value="LRR_8"/>
    <property type="match status" value="1"/>
</dbReference>
<dbReference type="Pfam" id="PF00560">
    <property type="entry name" value="LRR_1"/>
    <property type="match status" value="1"/>
</dbReference>
<evidence type="ECO:0000313" key="4">
    <source>
        <dbReference type="Proteomes" id="UP001217089"/>
    </source>
</evidence>
<accession>A0ABQ9FUS5</accession>
<proteinExistence type="predicted"/>
<evidence type="ECO:0000313" key="3">
    <source>
        <dbReference type="EMBL" id="KAJ8320991.1"/>
    </source>
</evidence>
<sequence>MSESHKETLPELPSHKFQFSVWHNLRNVTLKGTQLKAPRVRDDDDNEYIHHSLKGKQRIYYEQKMENWQHAQFVSLNYQKLNDRYQQDSFYKILKQIPNVRHLNLVDNGITGLRWYSFPKCEVINLSNNYISSFGCLPSLPSIRSITMEDNDVHCFGGLSRFDSTPLEELNLRGCPITFFISRNIH</sequence>
<dbReference type="PROSITE" id="PS51450">
    <property type="entry name" value="LRR"/>
    <property type="match status" value="1"/>
</dbReference>
<dbReference type="InterPro" id="IPR032675">
    <property type="entry name" value="LRR_dom_sf"/>
</dbReference>
<gene>
    <name evidence="3" type="ORF">KUTeg_002578</name>
</gene>